<protein>
    <submittedName>
        <fullName evidence="5">Chromobox protein like 5</fullName>
    </submittedName>
</protein>
<dbReference type="InterPro" id="IPR051219">
    <property type="entry name" value="Heterochromatin_chromo-domain"/>
</dbReference>
<comment type="caution">
    <text evidence="5">The sequence shown here is derived from an EMBL/GenBank/DDBJ whole genome shotgun (WGS) entry which is preliminary data.</text>
</comment>
<evidence type="ECO:0000256" key="1">
    <source>
        <dbReference type="ARBA" id="ARBA00004123"/>
    </source>
</evidence>
<dbReference type="OrthoDB" id="433924at2759"/>
<reference evidence="5" key="1">
    <citation type="submission" date="2022-07" db="EMBL/GenBank/DDBJ databases">
        <authorList>
            <person name="Trinca V."/>
            <person name="Uliana J.V.C."/>
            <person name="Torres T.T."/>
            <person name="Ward R.J."/>
            <person name="Monesi N."/>
        </authorList>
    </citation>
    <scope>NUCLEOTIDE SEQUENCE</scope>
    <source>
        <strain evidence="5">HSMRA1968</strain>
        <tissue evidence="5">Whole embryos</tissue>
    </source>
</reference>
<dbReference type="SMART" id="SM00298">
    <property type="entry name" value="CHROMO"/>
    <property type="match status" value="2"/>
</dbReference>
<evidence type="ECO:0000256" key="3">
    <source>
        <dbReference type="ARBA" id="ARBA00023242"/>
    </source>
</evidence>
<keyword evidence="2" id="KW-0677">Repeat</keyword>
<sequence>SRQSTDDDTYISKEDEGGLAIGSIDYCVERILDCRVVNGQVEYLLKWKGYSDESNTWEPEENLDCEELLAQFVEHQKMMDWENRSSLGCSDLESEIEKDEKDFECGFVRGLQPEKITGATHASGELMFAMKWKESDELELVPARLANSLCAQIVIRFYEENINWLN</sequence>
<dbReference type="InterPro" id="IPR023780">
    <property type="entry name" value="Chromo_domain"/>
</dbReference>
<dbReference type="SUPFAM" id="SSF54160">
    <property type="entry name" value="Chromo domain-like"/>
    <property type="match status" value="2"/>
</dbReference>
<dbReference type="AlphaFoldDB" id="A0A9Q0RX38"/>
<evidence type="ECO:0000259" key="4">
    <source>
        <dbReference type="PROSITE" id="PS50013"/>
    </source>
</evidence>
<dbReference type="InterPro" id="IPR000953">
    <property type="entry name" value="Chromo/chromo_shadow_dom"/>
</dbReference>
<dbReference type="FunFam" id="2.40.50.40:FF:000031">
    <property type="entry name" value="Heterochromatin protein 1"/>
    <property type="match status" value="1"/>
</dbReference>
<dbReference type="SMART" id="SM00300">
    <property type="entry name" value="ChSh"/>
    <property type="match status" value="1"/>
</dbReference>
<dbReference type="Pfam" id="PF00385">
    <property type="entry name" value="Chromo"/>
    <property type="match status" value="1"/>
</dbReference>
<dbReference type="InterPro" id="IPR008251">
    <property type="entry name" value="Chromo_shadow_dom"/>
</dbReference>
<gene>
    <name evidence="5" type="primary">CBX5</name>
    <name evidence="5" type="ORF">Bhyg_14298</name>
</gene>
<keyword evidence="6" id="KW-1185">Reference proteome</keyword>
<proteinExistence type="predicted"/>
<dbReference type="GO" id="GO:0005634">
    <property type="term" value="C:nucleus"/>
    <property type="evidence" value="ECO:0007669"/>
    <property type="project" value="UniProtKB-SubCell"/>
</dbReference>
<dbReference type="InterPro" id="IPR023779">
    <property type="entry name" value="Chromodomain_CS"/>
</dbReference>
<feature type="non-terminal residue" evidence="5">
    <location>
        <position position="166"/>
    </location>
</feature>
<evidence type="ECO:0000256" key="2">
    <source>
        <dbReference type="ARBA" id="ARBA00022737"/>
    </source>
</evidence>
<dbReference type="PROSITE" id="PS00598">
    <property type="entry name" value="CHROMO_1"/>
    <property type="match status" value="1"/>
</dbReference>
<keyword evidence="3" id="KW-0539">Nucleus</keyword>
<dbReference type="InterPro" id="IPR016197">
    <property type="entry name" value="Chromo-like_dom_sf"/>
</dbReference>
<comment type="subcellular location">
    <subcellularLocation>
        <location evidence="1">Nucleus</location>
    </subcellularLocation>
</comment>
<evidence type="ECO:0000313" key="5">
    <source>
        <dbReference type="EMBL" id="KAJ6635712.1"/>
    </source>
</evidence>
<name>A0A9Q0RX38_9DIPT</name>
<evidence type="ECO:0000313" key="6">
    <source>
        <dbReference type="Proteomes" id="UP001151699"/>
    </source>
</evidence>
<feature type="domain" description="Chromo" evidence="4">
    <location>
        <begin position="26"/>
        <end position="84"/>
    </location>
</feature>
<feature type="domain" description="Chromo" evidence="4">
    <location>
        <begin position="111"/>
        <end position="166"/>
    </location>
</feature>
<dbReference type="GO" id="GO:0000792">
    <property type="term" value="C:heterochromatin"/>
    <property type="evidence" value="ECO:0007669"/>
    <property type="project" value="UniProtKB-ARBA"/>
</dbReference>
<dbReference type="InterPro" id="IPR017984">
    <property type="entry name" value="Chromo_dom_subgr"/>
</dbReference>
<organism evidence="5 6">
    <name type="scientific">Pseudolycoriella hygida</name>
    <dbReference type="NCBI Taxonomy" id="35572"/>
    <lineage>
        <taxon>Eukaryota</taxon>
        <taxon>Metazoa</taxon>
        <taxon>Ecdysozoa</taxon>
        <taxon>Arthropoda</taxon>
        <taxon>Hexapoda</taxon>
        <taxon>Insecta</taxon>
        <taxon>Pterygota</taxon>
        <taxon>Neoptera</taxon>
        <taxon>Endopterygota</taxon>
        <taxon>Diptera</taxon>
        <taxon>Nematocera</taxon>
        <taxon>Sciaroidea</taxon>
        <taxon>Sciaridae</taxon>
        <taxon>Pseudolycoriella</taxon>
    </lineage>
</organism>
<dbReference type="Proteomes" id="UP001151699">
    <property type="component" value="Chromosome C"/>
</dbReference>
<dbReference type="PANTHER" id="PTHR22812">
    <property type="entry name" value="CHROMOBOX PROTEIN"/>
    <property type="match status" value="1"/>
</dbReference>
<dbReference type="Gene3D" id="2.40.50.40">
    <property type="match status" value="2"/>
</dbReference>
<dbReference type="EMBL" id="WJQU01000004">
    <property type="protein sequence ID" value="KAJ6635712.1"/>
    <property type="molecule type" value="Genomic_DNA"/>
</dbReference>
<dbReference type="Pfam" id="PF01393">
    <property type="entry name" value="Chromo_shadow"/>
    <property type="match status" value="1"/>
</dbReference>
<dbReference type="PRINTS" id="PR00504">
    <property type="entry name" value="CHROMODOMAIN"/>
</dbReference>
<accession>A0A9Q0RX38</accession>
<dbReference type="PROSITE" id="PS50013">
    <property type="entry name" value="CHROMO_2"/>
    <property type="match status" value="2"/>
</dbReference>